<sequence>MNTYYRMVIELMKESLTSVNRVNSDESLRVLTEIEKAITTAKITGQPLDELYQLKADVELVRALNE</sequence>
<comment type="caution">
    <text evidence="1">The sequence shown here is derived from an EMBL/GenBank/DDBJ whole genome shotgun (WGS) entry which is preliminary data.</text>
</comment>
<evidence type="ECO:0000313" key="1">
    <source>
        <dbReference type="EMBL" id="TGY80022.1"/>
    </source>
</evidence>
<organism evidence="1 2">
    <name type="scientific">Lepagella muris</name>
    <dbReference type="NCBI Taxonomy" id="3032870"/>
    <lineage>
        <taxon>Bacteria</taxon>
        <taxon>Pseudomonadati</taxon>
        <taxon>Bacteroidota</taxon>
        <taxon>Bacteroidia</taxon>
        <taxon>Bacteroidales</taxon>
        <taxon>Muribaculaceae</taxon>
        <taxon>Lepagella</taxon>
    </lineage>
</organism>
<protein>
    <submittedName>
        <fullName evidence="1">Uncharacterized protein</fullName>
    </submittedName>
</protein>
<reference evidence="1" key="1">
    <citation type="submission" date="2019-04" db="EMBL/GenBank/DDBJ databases">
        <title>Microbes associate with the intestines of laboratory mice.</title>
        <authorList>
            <person name="Navarre W."/>
            <person name="Wong E."/>
            <person name="Huang K."/>
            <person name="Tropini C."/>
            <person name="Ng K."/>
            <person name="Yu B."/>
        </authorList>
    </citation>
    <scope>NUCLEOTIDE SEQUENCE</scope>
    <source>
        <strain evidence="1">NM04_E33</strain>
    </source>
</reference>
<proteinExistence type="predicted"/>
<dbReference type="Proteomes" id="UP000306319">
    <property type="component" value="Unassembled WGS sequence"/>
</dbReference>
<evidence type="ECO:0000313" key="2">
    <source>
        <dbReference type="Proteomes" id="UP000306319"/>
    </source>
</evidence>
<dbReference type="EMBL" id="SRYB01000004">
    <property type="protein sequence ID" value="TGY80022.1"/>
    <property type="molecule type" value="Genomic_DNA"/>
</dbReference>
<gene>
    <name evidence="1" type="ORF">E5331_04345</name>
</gene>
<name>A0AC61RJH4_9BACT</name>
<keyword evidence="2" id="KW-1185">Reference proteome</keyword>
<accession>A0AC61RJH4</accession>